<dbReference type="RefSeq" id="WP_354642232.1">
    <property type="nucleotide sequence ID" value="NZ_CP159872.1"/>
</dbReference>
<keyword evidence="1" id="KW-0723">Serine/threonine-protein kinase</keyword>
<dbReference type="Pfam" id="PF13581">
    <property type="entry name" value="HATPase_c_2"/>
    <property type="match status" value="1"/>
</dbReference>
<gene>
    <name evidence="4" type="ORF">ABWK59_21445</name>
</gene>
<dbReference type="CDD" id="cd16936">
    <property type="entry name" value="HATPase_RsbW-like"/>
    <property type="match status" value="1"/>
</dbReference>
<evidence type="ECO:0000256" key="2">
    <source>
        <dbReference type="SAM" id="MobiDB-lite"/>
    </source>
</evidence>
<name>A0AAU8JZQ2_9ACTN</name>
<dbReference type="PANTHER" id="PTHR35526:SF3">
    <property type="entry name" value="ANTI-SIGMA-F FACTOR RSBW"/>
    <property type="match status" value="1"/>
</dbReference>
<dbReference type="InterPro" id="IPR050267">
    <property type="entry name" value="Anti-sigma-factor_SerPK"/>
</dbReference>
<dbReference type="PANTHER" id="PTHR35526">
    <property type="entry name" value="ANTI-SIGMA-F FACTOR RSBW-RELATED"/>
    <property type="match status" value="1"/>
</dbReference>
<proteinExistence type="predicted"/>
<dbReference type="InterPro" id="IPR003594">
    <property type="entry name" value="HATPase_dom"/>
</dbReference>
<organism evidence="4">
    <name type="scientific">Kitasatospora camelliae</name>
    <dbReference type="NCBI Taxonomy" id="3156397"/>
    <lineage>
        <taxon>Bacteria</taxon>
        <taxon>Bacillati</taxon>
        <taxon>Actinomycetota</taxon>
        <taxon>Actinomycetes</taxon>
        <taxon>Kitasatosporales</taxon>
        <taxon>Streptomycetaceae</taxon>
        <taxon>Kitasatospora</taxon>
    </lineage>
</organism>
<feature type="region of interest" description="Disordered" evidence="2">
    <location>
        <begin position="1"/>
        <end position="30"/>
    </location>
</feature>
<evidence type="ECO:0000256" key="1">
    <source>
        <dbReference type="ARBA" id="ARBA00022527"/>
    </source>
</evidence>
<dbReference type="Gene3D" id="3.30.565.10">
    <property type="entry name" value="Histidine kinase-like ATPase, C-terminal domain"/>
    <property type="match status" value="1"/>
</dbReference>
<feature type="domain" description="Histidine kinase/HSP90-like ATPase" evidence="3">
    <location>
        <begin position="45"/>
        <end position="153"/>
    </location>
</feature>
<dbReference type="AlphaFoldDB" id="A0AAU8JZQ2"/>
<keyword evidence="1" id="KW-0808">Transferase</keyword>
<keyword evidence="1" id="KW-0418">Kinase</keyword>
<dbReference type="KEGG" id="kcm:ABWK59_21445"/>
<dbReference type="GO" id="GO:0004674">
    <property type="term" value="F:protein serine/threonine kinase activity"/>
    <property type="evidence" value="ECO:0007669"/>
    <property type="project" value="UniProtKB-KW"/>
</dbReference>
<accession>A0AAU8JZQ2</accession>
<evidence type="ECO:0000259" key="3">
    <source>
        <dbReference type="Pfam" id="PF13581"/>
    </source>
</evidence>
<protein>
    <submittedName>
        <fullName evidence="4">ATP-binding protein</fullName>
    </submittedName>
</protein>
<keyword evidence="4" id="KW-0067">ATP-binding</keyword>
<sequence length="160" mass="17075">MPVSSTPQRHGARGAETTDSSGATRRPDRVLTSAERGAWCATASFPPQPPNVARARRLTRTALAAWGAPHLTDSAELLVSELVTNAVRYGRGAVSLTLTLTDSALQISVADFGPAMPQMREASEEDSNGRGLAIVSALCQRWTVTTRLTGKTVSCWLDVR</sequence>
<keyword evidence="4" id="KW-0547">Nucleotide-binding</keyword>
<evidence type="ECO:0000313" key="4">
    <source>
        <dbReference type="EMBL" id="XCM81296.1"/>
    </source>
</evidence>
<dbReference type="InterPro" id="IPR036890">
    <property type="entry name" value="HATPase_C_sf"/>
</dbReference>
<dbReference type="GO" id="GO:0005524">
    <property type="term" value="F:ATP binding"/>
    <property type="evidence" value="ECO:0007669"/>
    <property type="project" value="UniProtKB-KW"/>
</dbReference>
<reference evidence="4" key="1">
    <citation type="submission" date="2024-06" db="EMBL/GenBank/DDBJ databases">
        <title>The genome sequences of Kitasatospora sp. strain HUAS MG31.</title>
        <authorList>
            <person name="Mo P."/>
        </authorList>
    </citation>
    <scope>NUCLEOTIDE SEQUENCE</scope>
    <source>
        <strain evidence="4">HUAS MG31</strain>
    </source>
</reference>
<dbReference type="EMBL" id="CP159872">
    <property type="protein sequence ID" value="XCM81296.1"/>
    <property type="molecule type" value="Genomic_DNA"/>
</dbReference>
<dbReference type="SUPFAM" id="SSF55874">
    <property type="entry name" value="ATPase domain of HSP90 chaperone/DNA topoisomerase II/histidine kinase"/>
    <property type="match status" value="1"/>
</dbReference>